<accession>A0A1Q9D0V2</accession>
<protein>
    <submittedName>
        <fullName evidence="2">Uncharacterized protein</fullName>
    </submittedName>
</protein>
<dbReference type="OrthoDB" id="417664at2759"/>
<sequence>MRSCQLSCSKIHEGDTVRWTPAFWKSYRLPRVVNSTLSAEAQAMTMATGMCEWSLLLVSEAVDGPSFLQSAWETARRRICLVATDCKSLYDHVQSQSAPTLDDRRPVIFKRTRVPACNSTFARLAMANSKVSRTSPTSSPAEDGAETWAWIAQGLPQTERRQTQHSMVRSFLAGEGAELWRDAVAEFRQLRSDLQASGAWDQVSHYYCERWGLASDGSKRSRDEAATVDRDFMESAMEEDYLLINENGSPRRTGSAPTPMMSSSAPRGPPPPVPITDTSARTGNRRGSASSDIFSSGTGSPLPAHLRLSSSENESEAAGRRPTTKTVPPLPDGVHTMSQWGDTLVDFGKLKGQGWSYDGVACNTSKEICGYRKWILDHVNQMSGPCRDLGNYLLRMQADGRLPGTPNMIPGTDSVRSYVSRSGANS</sequence>
<feature type="region of interest" description="Disordered" evidence="1">
    <location>
        <begin position="245"/>
        <end position="332"/>
    </location>
</feature>
<dbReference type="AlphaFoldDB" id="A0A1Q9D0V2"/>
<gene>
    <name evidence="2" type="ORF">AK812_SmicGene29786</name>
</gene>
<keyword evidence="3" id="KW-1185">Reference proteome</keyword>
<proteinExistence type="predicted"/>
<evidence type="ECO:0000313" key="3">
    <source>
        <dbReference type="Proteomes" id="UP000186817"/>
    </source>
</evidence>
<feature type="compositionally biased region" description="Polar residues" evidence="1">
    <location>
        <begin position="276"/>
        <end position="299"/>
    </location>
</feature>
<organism evidence="2 3">
    <name type="scientific">Symbiodinium microadriaticum</name>
    <name type="common">Dinoflagellate</name>
    <name type="synonym">Zooxanthella microadriatica</name>
    <dbReference type="NCBI Taxonomy" id="2951"/>
    <lineage>
        <taxon>Eukaryota</taxon>
        <taxon>Sar</taxon>
        <taxon>Alveolata</taxon>
        <taxon>Dinophyceae</taxon>
        <taxon>Suessiales</taxon>
        <taxon>Symbiodiniaceae</taxon>
        <taxon>Symbiodinium</taxon>
    </lineage>
</organism>
<comment type="caution">
    <text evidence="2">The sequence shown here is derived from an EMBL/GenBank/DDBJ whole genome shotgun (WGS) entry which is preliminary data.</text>
</comment>
<name>A0A1Q9D0V2_SYMMI</name>
<reference evidence="2 3" key="1">
    <citation type="submission" date="2016-02" db="EMBL/GenBank/DDBJ databases">
        <title>Genome analysis of coral dinoflagellate symbionts highlights evolutionary adaptations to a symbiotic lifestyle.</title>
        <authorList>
            <person name="Aranda M."/>
            <person name="Li Y."/>
            <person name="Liew Y.J."/>
            <person name="Baumgarten S."/>
            <person name="Simakov O."/>
            <person name="Wilson M."/>
            <person name="Piel J."/>
            <person name="Ashoor H."/>
            <person name="Bougouffa S."/>
            <person name="Bajic V.B."/>
            <person name="Ryu T."/>
            <person name="Ravasi T."/>
            <person name="Bayer T."/>
            <person name="Micklem G."/>
            <person name="Kim H."/>
            <person name="Bhak J."/>
            <person name="Lajeunesse T.C."/>
            <person name="Voolstra C.R."/>
        </authorList>
    </citation>
    <scope>NUCLEOTIDE SEQUENCE [LARGE SCALE GENOMIC DNA]</scope>
    <source>
        <strain evidence="2 3">CCMP2467</strain>
    </source>
</reference>
<dbReference type="Proteomes" id="UP000186817">
    <property type="component" value="Unassembled WGS sequence"/>
</dbReference>
<evidence type="ECO:0000256" key="1">
    <source>
        <dbReference type="SAM" id="MobiDB-lite"/>
    </source>
</evidence>
<feature type="compositionally biased region" description="Low complexity" evidence="1">
    <location>
        <begin position="255"/>
        <end position="266"/>
    </location>
</feature>
<evidence type="ECO:0000313" key="2">
    <source>
        <dbReference type="EMBL" id="OLP88806.1"/>
    </source>
</evidence>
<dbReference type="EMBL" id="LSRX01000793">
    <property type="protein sequence ID" value="OLP88806.1"/>
    <property type="molecule type" value="Genomic_DNA"/>
</dbReference>